<evidence type="ECO:0000313" key="1">
    <source>
        <dbReference type="EMBL" id="TFY59019.1"/>
    </source>
</evidence>
<keyword evidence="2" id="KW-1185">Reference proteome</keyword>
<evidence type="ECO:0008006" key="3">
    <source>
        <dbReference type="Google" id="ProtNLM"/>
    </source>
</evidence>
<organism evidence="1 2">
    <name type="scientific">Dentipellis fragilis</name>
    <dbReference type="NCBI Taxonomy" id="205917"/>
    <lineage>
        <taxon>Eukaryota</taxon>
        <taxon>Fungi</taxon>
        <taxon>Dikarya</taxon>
        <taxon>Basidiomycota</taxon>
        <taxon>Agaricomycotina</taxon>
        <taxon>Agaricomycetes</taxon>
        <taxon>Russulales</taxon>
        <taxon>Hericiaceae</taxon>
        <taxon>Dentipellis</taxon>
    </lineage>
</organism>
<dbReference type="EMBL" id="SEOQ01000645">
    <property type="protein sequence ID" value="TFY59019.1"/>
    <property type="molecule type" value="Genomic_DNA"/>
</dbReference>
<protein>
    <recommendedName>
        <fullName evidence="3">F-box domain-containing protein</fullName>
    </recommendedName>
</protein>
<sequence length="362" mass="42072">MAYLLDLSTEVLLHIIANTEEDKYESRKRLISRLSLVCKRFNTVCGHLIFRSYKLILRSYSGRCLFSGESLDHWKSDAIRARLCHLKSKAAFVRKLRIVDYKAHFPRDDESEEALPVEFAPELLETLTTLHGLVSVIFEGGEGGEPSPFPAALWDWVASVKPNELGFKLALTFPDNLQPISGIEELHMYGFDEEKNRIVTMLQPPILHLVYPWSGKLYKFAPYEGIRSVDIKADILRTEVDPQFFDFTQTPEAEVKVRLSFNVEYKFHIPGVWKEYSRKLPSLFVEDLALWNVRRSDECSIALERLPPDFEGTPAQEHIPDEEKQREEVESMRRHYRFKAWQEEERMRMQSASFAQIKKSLG</sequence>
<name>A0A4Y9YDQ5_9AGAM</name>
<evidence type="ECO:0000313" key="2">
    <source>
        <dbReference type="Proteomes" id="UP000298327"/>
    </source>
</evidence>
<gene>
    <name evidence="1" type="ORF">EVG20_g7945</name>
</gene>
<dbReference type="Proteomes" id="UP000298327">
    <property type="component" value="Unassembled WGS sequence"/>
</dbReference>
<dbReference type="AlphaFoldDB" id="A0A4Y9YDQ5"/>
<proteinExistence type="predicted"/>
<comment type="caution">
    <text evidence="1">The sequence shown here is derived from an EMBL/GenBank/DDBJ whole genome shotgun (WGS) entry which is preliminary data.</text>
</comment>
<reference evidence="1 2" key="1">
    <citation type="submission" date="2019-02" db="EMBL/GenBank/DDBJ databases">
        <title>Genome sequencing of the rare red list fungi Dentipellis fragilis.</title>
        <authorList>
            <person name="Buettner E."/>
            <person name="Kellner H."/>
        </authorList>
    </citation>
    <scope>NUCLEOTIDE SEQUENCE [LARGE SCALE GENOMIC DNA]</scope>
    <source>
        <strain evidence="1 2">DSM 105465</strain>
    </source>
</reference>
<dbReference type="OrthoDB" id="3247623at2759"/>
<accession>A0A4Y9YDQ5</accession>